<keyword evidence="2" id="KW-1185">Reference proteome</keyword>
<dbReference type="OrthoDB" id="2970246at2"/>
<protein>
    <submittedName>
        <fullName evidence="1">Uncharacterized protein</fullName>
    </submittedName>
</protein>
<evidence type="ECO:0000313" key="1">
    <source>
        <dbReference type="EMBL" id="PLT30440.1"/>
    </source>
</evidence>
<evidence type="ECO:0000313" key="2">
    <source>
        <dbReference type="Proteomes" id="UP000234748"/>
    </source>
</evidence>
<name>A0A2N5M7V3_9BACI</name>
<organism evidence="1 2">
    <name type="scientific">Peribacillus deserti</name>
    <dbReference type="NCBI Taxonomy" id="673318"/>
    <lineage>
        <taxon>Bacteria</taxon>
        <taxon>Bacillati</taxon>
        <taxon>Bacillota</taxon>
        <taxon>Bacilli</taxon>
        <taxon>Bacillales</taxon>
        <taxon>Bacillaceae</taxon>
        <taxon>Peribacillus</taxon>
    </lineage>
</organism>
<comment type="caution">
    <text evidence="1">The sequence shown here is derived from an EMBL/GenBank/DDBJ whole genome shotgun (WGS) entry which is preliminary data.</text>
</comment>
<gene>
    <name evidence="1" type="ORF">CUU66_07195</name>
</gene>
<dbReference type="Proteomes" id="UP000234748">
    <property type="component" value="Unassembled WGS sequence"/>
</dbReference>
<dbReference type="RefSeq" id="WP_101641002.1">
    <property type="nucleotide sequence ID" value="NZ_PGUY01000021.1"/>
</dbReference>
<accession>A0A2N5M7V3</accession>
<sequence>MGILNKIVKKAKFSLNQSNASAKERLYEFTGTNSATIPQLAEFIQKHPDTKVKQNILLGNKYSAYELYSGDLFYYLEKRNSRILQLDVRSQVHDLIAFRSYKDQFSLNTPIRLPDA</sequence>
<reference evidence="1 2" key="1">
    <citation type="submission" date="2017-11" db="EMBL/GenBank/DDBJ databases">
        <title>Comparitive Functional Genomics of Dry Heat Resistant strains isolated from the Viking Spacecraft.</title>
        <authorList>
            <person name="Seuylemezian A."/>
            <person name="Cooper K."/>
            <person name="Vaishampayan P."/>
        </authorList>
    </citation>
    <scope>NUCLEOTIDE SEQUENCE [LARGE SCALE GENOMIC DNA]</scope>
    <source>
        <strain evidence="1 2">V1-29</strain>
    </source>
</reference>
<dbReference type="EMBL" id="PGUY01000021">
    <property type="protein sequence ID" value="PLT30440.1"/>
    <property type="molecule type" value="Genomic_DNA"/>
</dbReference>
<proteinExistence type="predicted"/>
<dbReference type="AlphaFoldDB" id="A0A2N5M7V3"/>